<name>A0A097EKB5_9SPHN</name>
<dbReference type="AlphaFoldDB" id="A0A097EKB5"/>
<dbReference type="SUPFAM" id="SSF56784">
    <property type="entry name" value="HAD-like"/>
    <property type="match status" value="1"/>
</dbReference>
<organism evidence="1 2">
    <name type="scientific">Sphingomonas taxi</name>
    <dbReference type="NCBI Taxonomy" id="1549858"/>
    <lineage>
        <taxon>Bacteria</taxon>
        <taxon>Pseudomonadati</taxon>
        <taxon>Pseudomonadota</taxon>
        <taxon>Alphaproteobacteria</taxon>
        <taxon>Sphingomonadales</taxon>
        <taxon>Sphingomonadaceae</taxon>
        <taxon>Sphingomonas</taxon>
    </lineage>
</organism>
<dbReference type="GO" id="GO:0008967">
    <property type="term" value="F:phosphoglycolate phosphatase activity"/>
    <property type="evidence" value="ECO:0007669"/>
    <property type="project" value="TreeGrafter"/>
</dbReference>
<dbReference type="Gene3D" id="3.40.50.1000">
    <property type="entry name" value="HAD superfamily/HAD-like"/>
    <property type="match status" value="1"/>
</dbReference>
<dbReference type="CDD" id="cd07505">
    <property type="entry name" value="HAD_BPGM-like"/>
    <property type="match status" value="1"/>
</dbReference>
<accession>A0A097EKB5</accession>
<dbReference type="SFLD" id="SFLDG01129">
    <property type="entry name" value="C1.5:_HAD__Beta-PGM__Phosphata"/>
    <property type="match status" value="1"/>
</dbReference>
<evidence type="ECO:0008006" key="3">
    <source>
        <dbReference type="Google" id="ProtNLM"/>
    </source>
</evidence>
<dbReference type="InterPro" id="IPR041492">
    <property type="entry name" value="HAD_2"/>
</dbReference>
<dbReference type="RefSeq" id="WP_038666544.1">
    <property type="nucleotide sequence ID" value="NZ_CP009571.1"/>
</dbReference>
<dbReference type="SFLD" id="SFLDG01135">
    <property type="entry name" value="C1.5.6:_HAD__Beta-PGM__Phospha"/>
    <property type="match status" value="1"/>
</dbReference>
<keyword evidence="2" id="KW-1185">Reference proteome</keyword>
<reference evidence="1 2" key="1">
    <citation type="submission" date="2014-09" db="EMBL/GenBank/DDBJ databases">
        <title>Using Illumina technology Improving SMRT sequencing Genome Assembly by RASTools.</title>
        <authorList>
            <person name="Zhou Y."/>
            <person name="Ma T."/>
            <person name="Liu T."/>
        </authorList>
    </citation>
    <scope>NUCLEOTIDE SEQUENCE [LARGE SCALE GENOMIC DNA]</scope>
    <source>
        <strain evidence="1 2">ATCC 55669</strain>
    </source>
</reference>
<dbReference type="NCBIfam" id="TIGR01509">
    <property type="entry name" value="HAD-SF-IA-v3"/>
    <property type="match status" value="1"/>
</dbReference>
<gene>
    <name evidence="1" type="ORF">MC45_05435</name>
</gene>
<dbReference type="GO" id="GO:0006281">
    <property type="term" value="P:DNA repair"/>
    <property type="evidence" value="ECO:0007669"/>
    <property type="project" value="TreeGrafter"/>
</dbReference>
<dbReference type="Gene3D" id="1.10.150.240">
    <property type="entry name" value="Putative phosphatase, domain 2"/>
    <property type="match status" value="1"/>
</dbReference>
<protein>
    <recommendedName>
        <fullName evidence="3">HAD family hydrolase</fullName>
    </recommendedName>
</protein>
<dbReference type="STRING" id="1549858.MC45_05435"/>
<dbReference type="EMBL" id="CP009571">
    <property type="protein sequence ID" value="AIT08016.1"/>
    <property type="molecule type" value="Genomic_DNA"/>
</dbReference>
<dbReference type="Pfam" id="PF13419">
    <property type="entry name" value="HAD_2"/>
    <property type="match status" value="1"/>
</dbReference>
<dbReference type="GO" id="GO:0005829">
    <property type="term" value="C:cytosol"/>
    <property type="evidence" value="ECO:0007669"/>
    <property type="project" value="TreeGrafter"/>
</dbReference>
<dbReference type="eggNOG" id="COG0546">
    <property type="taxonomic scope" value="Bacteria"/>
</dbReference>
<dbReference type="KEGG" id="stax:MC45_05435"/>
<dbReference type="Proteomes" id="UP000033200">
    <property type="component" value="Chromosome"/>
</dbReference>
<dbReference type="InterPro" id="IPR023198">
    <property type="entry name" value="PGP-like_dom2"/>
</dbReference>
<evidence type="ECO:0000313" key="1">
    <source>
        <dbReference type="EMBL" id="AIT08016.1"/>
    </source>
</evidence>
<dbReference type="PANTHER" id="PTHR43434:SF16">
    <property type="entry name" value="BLL8046 PROTEIN"/>
    <property type="match status" value="1"/>
</dbReference>
<dbReference type="InterPro" id="IPR036412">
    <property type="entry name" value="HAD-like_sf"/>
</dbReference>
<dbReference type="InterPro" id="IPR006439">
    <property type="entry name" value="HAD-SF_hydro_IA"/>
</dbReference>
<dbReference type="HOGENOM" id="CLU_045011_19_2_5"/>
<dbReference type="PANTHER" id="PTHR43434">
    <property type="entry name" value="PHOSPHOGLYCOLATE PHOSPHATASE"/>
    <property type="match status" value="1"/>
</dbReference>
<dbReference type="InterPro" id="IPR023214">
    <property type="entry name" value="HAD_sf"/>
</dbReference>
<dbReference type="SFLD" id="SFLDS00003">
    <property type="entry name" value="Haloacid_Dehalogenase"/>
    <property type="match status" value="1"/>
</dbReference>
<dbReference type="NCBIfam" id="TIGR01549">
    <property type="entry name" value="HAD-SF-IA-v1"/>
    <property type="match status" value="1"/>
</dbReference>
<evidence type="ECO:0000313" key="2">
    <source>
        <dbReference type="Proteomes" id="UP000033200"/>
    </source>
</evidence>
<proteinExistence type="predicted"/>
<sequence>MPKQIKAILFDIDGTLVDSNDFHVLAWEEAFAGIGARFDRQTIHDQIGKGTDNLVPTLLPDLDDDAVEKLGDAHGAAFKTKYLDRAKPFADARALLAHAHGNGQQVVLASSASGEELDHYLGLLDARALVGEATSGDDVEQTKPAPDIFATALAKLDGLAPDEVIVVGDTPYDIEAAAKCGMAAVAVRSGGFPDAVLTRAGAVAIYDDAAALLADYAASPLGAGNPTA</sequence>
<dbReference type="InterPro" id="IPR050155">
    <property type="entry name" value="HAD-like_hydrolase_sf"/>
</dbReference>